<evidence type="ECO:0000313" key="1">
    <source>
        <dbReference type="EMBL" id="MFC2948880.1"/>
    </source>
</evidence>
<proteinExistence type="predicted"/>
<dbReference type="Proteomes" id="UP001595387">
    <property type="component" value="Unassembled WGS sequence"/>
</dbReference>
<protein>
    <submittedName>
        <fullName evidence="1">AimR family lysis-lysogeny pheromone receptor</fullName>
    </submittedName>
</protein>
<gene>
    <name evidence="1" type="ORF">ACFODW_11095</name>
</gene>
<dbReference type="InterPro" id="IPR047705">
    <property type="entry name" value="AimR-like"/>
</dbReference>
<sequence>MVKSAWALYTEYGQDYLENIQQLQTADDTEPIILALRERCLNEKTPAMLKKGMEFLYINGFYEDMDEMIHKNRTTGIPSNHRWADVYELMMYAVKEDKSPYLILQQAEHFPTDEPELKCLLEFIKLNAYLNMNRFTEFGNFLEKYQHSLDQVNDWMLKHCFQLRLYQIFLYYHLMRNEVLMARKFGYRLINHAYNDRAKINAHIKMGLSYTFESYEQGMSHLQEALKLAEKRQLQKKIHIIKNNNIPFLSAHFRRVEGITTVDKAEQAHLEIAKGNNDFAVDILEGLDRETPFRVYYLGKAKHDREILLRAYRMFIEQRKDFFFSRLSLQAIRDYAL</sequence>
<keyword evidence="2" id="KW-1185">Reference proteome</keyword>
<comment type="caution">
    <text evidence="1">The sequence shown here is derived from an EMBL/GenBank/DDBJ whole genome shotgun (WGS) entry which is preliminary data.</text>
</comment>
<dbReference type="NCBIfam" id="NF038310">
    <property type="entry name" value="lysogeny_AimR"/>
    <property type="match status" value="1"/>
</dbReference>
<reference evidence="2" key="1">
    <citation type="journal article" date="2019" name="Int. J. Syst. Evol. Microbiol.">
        <title>The Global Catalogue of Microorganisms (GCM) 10K type strain sequencing project: providing services to taxonomists for standard genome sequencing and annotation.</title>
        <authorList>
            <consortium name="The Broad Institute Genomics Platform"/>
            <consortium name="The Broad Institute Genome Sequencing Center for Infectious Disease"/>
            <person name="Wu L."/>
            <person name="Ma J."/>
        </authorList>
    </citation>
    <scope>NUCLEOTIDE SEQUENCE [LARGE SCALE GENOMIC DNA]</scope>
    <source>
        <strain evidence="2">KCTC 13193</strain>
    </source>
</reference>
<dbReference type="EMBL" id="JBHRRZ010000017">
    <property type="protein sequence ID" value="MFC2948880.1"/>
    <property type="molecule type" value="Genomic_DNA"/>
</dbReference>
<dbReference type="RefSeq" id="WP_390306366.1">
    <property type="nucleotide sequence ID" value="NZ_JBHRRZ010000017.1"/>
</dbReference>
<dbReference type="Pfam" id="PF22871">
    <property type="entry name" value="AimR"/>
    <property type="match status" value="1"/>
</dbReference>
<name>A0ABV7A787_9BACI</name>
<accession>A0ABV7A787</accession>
<evidence type="ECO:0000313" key="2">
    <source>
        <dbReference type="Proteomes" id="UP001595387"/>
    </source>
</evidence>
<organism evidence="1 2">
    <name type="scientific">Virgibacillus sediminis</name>
    <dbReference type="NCBI Taxonomy" id="202260"/>
    <lineage>
        <taxon>Bacteria</taxon>
        <taxon>Bacillati</taxon>
        <taxon>Bacillota</taxon>
        <taxon>Bacilli</taxon>
        <taxon>Bacillales</taxon>
        <taxon>Bacillaceae</taxon>
        <taxon>Virgibacillus</taxon>
    </lineage>
</organism>
<keyword evidence="1" id="KW-0675">Receptor</keyword>